<dbReference type="SUPFAM" id="SSF159501">
    <property type="entry name" value="EreA/ChaN-like"/>
    <property type="match status" value="1"/>
</dbReference>
<dbReference type="EMBL" id="CP007139">
    <property type="protein sequence ID" value="AIE83684.1"/>
    <property type="molecule type" value="Genomic_DNA"/>
</dbReference>
<sequence>MKKDELLKGNPLAQYVELMRLENDFLKDVGLVEAFNGKPLNKGMAATYGQARATVEGNLGAIRRSLRSQTIGWFYFPAKTATTGSPLDRMRPVSAVDYIVRQADKHPYVMIGEEHMKPQTRTILLPLLRRLYAKGFRYFAAETFYQAIKSAPVRGYPAWDDGYYIQDPVYAEAVREAIKLGYKLVPYEAEEQPKDAPKDDPWFNQNFREHLQADNLKTRIFDHDPKAKVLVWAGRSHVVKVASKQDGGEFRPMAYEFKRMTGIDPLSVYLPTDVEAAAPEYEREDYKYAADKGWIHGPTIFVGAHGGAYGLDENEATVFFPRTTYVHGRPDWLARNLGRVPRDIPASMVSRPGYLLAQAWKEGEPVQAIPIDQILITPGDPVPVLMLPRGGSFWMRVIDPTGKVLGTSRLHT</sequence>
<proteinExistence type="predicted"/>
<organism evidence="1 2">
    <name type="scientific">Fimbriimonas ginsengisoli Gsoil 348</name>
    <dbReference type="NCBI Taxonomy" id="661478"/>
    <lineage>
        <taxon>Bacteria</taxon>
        <taxon>Bacillati</taxon>
        <taxon>Armatimonadota</taxon>
        <taxon>Fimbriimonadia</taxon>
        <taxon>Fimbriimonadales</taxon>
        <taxon>Fimbriimonadaceae</taxon>
        <taxon>Fimbriimonas</taxon>
    </lineage>
</organism>
<dbReference type="Proteomes" id="UP000027982">
    <property type="component" value="Chromosome"/>
</dbReference>
<name>A0A068NQ10_FIMGI</name>
<gene>
    <name evidence="1" type="ORF">OP10G_0316</name>
</gene>
<evidence type="ECO:0000313" key="1">
    <source>
        <dbReference type="EMBL" id="AIE83684.1"/>
    </source>
</evidence>
<dbReference type="KEGG" id="fgi:OP10G_0316"/>
<dbReference type="AlphaFoldDB" id="A0A068NQ10"/>
<accession>A0A068NQ10</accession>
<evidence type="ECO:0000313" key="2">
    <source>
        <dbReference type="Proteomes" id="UP000027982"/>
    </source>
</evidence>
<protein>
    <submittedName>
        <fullName evidence="1">Uncharacterized protein</fullName>
    </submittedName>
</protein>
<keyword evidence="2" id="KW-1185">Reference proteome</keyword>
<dbReference type="eggNOG" id="ENOG502Z7PQ">
    <property type="taxonomic scope" value="Bacteria"/>
</dbReference>
<dbReference type="HOGENOM" id="CLU_666906_0_0_0"/>
<reference evidence="1 2" key="1">
    <citation type="journal article" date="2014" name="PLoS ONE">
        <title>The first complete genome sequence of the class fimbriimonadia in the phylum armatimonadetes.</title>
        <authorList>
            <person name="Hu Z.Y."/>
            <person name="Wang Y.Z."/>
            <person name="Im W.T."/>
            <person name="Wang S.Y."/>
            <person name="Zhao G.P."/>
            <person name="Zheng H.J."/>
            <person name="Quan Z.X."/>
        </authorList>
    </citation>
    <scope>NUCLEOTIDE SEQUENCE [LARGE SCALE GENOMIC DNA]</scope>
    <source>
        <strain evidence="1">Gsoil 348</strain>
    </source>
</reference>